<gene>
    <name evidence="2" type="ORF">PARMNEM_LOCUS11138</name>
</gene>
<comment type="caution">
    <text evidence="2">The sequence shown here is derived from an EMBL/GenBank/DDBJ whole genome shotgun (WGS) entry which is preliminary data.</text>
</comment>
<dbReference type="EMBL" id="CAVLGL010000086">
    <property type="protein sequence ID" value="CAK1590828.1"/>
    <property type="molecule type" value="Genomic_DNA"/>
</dbReference>
<evidence type="ECO:0000313" key="3">
    <source>
        <dbReference type="Proteomes" id="UP001314205"/>
    </source>
</evidence>
<accession>A0AAV1L6C2</accession>
<keyword evidence="1" id="KW-0472">Membrane</keyword>
<evidence type="ECO:0000313" key="2">
    <source>
        <dbReference type="EMBL" id="CAK1590828.1"/>
    </source>
</evidence>
<keyword evidence="3" id="KW-1185">Reference proteome</keyword>
<name>A0AAV1L6C2_9NEOP</name>
<proteinExistence type="predicted"/>
<evidence type="ECO:0000256" key="1">
    <source>
        <dbReference type="SAM" id="Phobius"/>
    </source>
</evidence>
<dbReference type="AlphaFoldDB" id="A0AAV1L6C2"/>
<sequence length="133" mass="15496">MSTQSTFSYKTEVTNKLNNCYCFNPLQTKMTLFLATTITIIFLTARPAFSNHDTKYNMAEMRRYLQLNPESCKWCNMKSYVDSLKKNNEKPKKPTTPKLDLEHLDIFDLPYYISMQTGNSGMESLLDKLPDRV</sequence>
<feature type="transmembrane region" description="Helical" evidence="1">
    <location>
        <begin position="31"/>
        <end position="49"/>
    </location>
</feature>
<keyword evidence="1" id="KW-0812">Transmembrane</keyword>
<dbReference type="Proteomes" id="UP001314205">
    <property type="component" value="Unassembled WGS sequence"/>
</dbReference>
<reference evidence="2 3" key="1">
    <citation type="submission" date="2023-11" db="EMBL/GenBank/DDBJ databases">
        <authorList>
            <person name="Hedman E."/>
            <person name="Englund M."/>
            <person name="Stromberg M."/>
            <person name="Nyberg Akerstrom W."/>
            <person name="Nylinder S."/>
            <person name="Jareborg N."/>
            <person name="Kallberg Y."/>
            <person name="Kronander E."/>
        </authorList>
    </citation>
    <scope>NUCLEOTIDE SEQUENCE [LARGE SCALE GENOMIC DNA]</scope>
</reference>
<organism evidence="2 3">
    <name type="scientific">Parnassius mnemosyne</name>
    <name type="common">clouded apollo</name>
    <dbReference type="NCBI Taxonomy" id="213953"/>
    <lineage>
        <taxon>Eukaryota</taxon>
        <taxon>Metazoa</taxon>
        <taxon>Ecdysozoa</taxon>
        <taxon>Arthropoda</taxon>
        <taxon>Hexapoda</taxon>
        <taxon>Insecta</taxon>
        <taxon>Pterygota</taxon>
        <taxon>Neoptera</taxon>
        <taxon>Endopterygota</taxon>
        <taxon>Lepidoptera</taxon>
        <taxon>Glossata</taxon>
        <taxon>Ditrysia</taxon>
        <taxon>Papilionoidea</taxon>
        <taxon>Papilionidae</taxon>
        <taxon>Parnassiinae</taxon>
        <taxon>Parnassini</taxon>
        <taxon>Parnassius</taxon>
        <taxon>Driopa</taxon>
    </lineage>
</organism>
<protein>
    <submittedName>
        <fullName evidence="2">Uncharacterized protein</fullName>
    </submittedName>
</protein>
<keyword evidence="1" id="KW-1133">Transmembrane helix</keyword>